<dbReference type="STRING" id="28234.SAMN04488588_0789"/>
<reference evidence="2 3" key="1">
    <citation type="submission" date="2016-10" db="EMBL/GenBank/DDBJ databases">
        <authorList>
            <person name="de Groot N.N."/>
        </authorList>
    </citation>
    <scope>NUCLEOTIDE SEQUENCE [LARGE SCALE GENOMIC DNA]</scope>
    <source>
        <strain evidence="2 3">WG14</strain>
    </source>
</reference>
<evidence type="ECO:0000259" key="1">
    <source>
        <dbReference type="PROSITE" id="PS51462"/>
    </source>
</evidence>
<proteinExistence type="predicted"/>
<dbReference type="Pfam" id="PF00293">
    <property type="entry name" value="NUDIX"/>
    <property type="match status" value="1"/>
</dbReference>
<dbReference type="Proteomes" id="UP000199322">
    <property type="component" value="Unassembled WGS sequence"/>
</dbReference>
<dbReference type="EMBL" id="FMYV01000002">
    <property type="protein sequence ID" value="SDC27659.1"/>
    <property type="molecule type" value="Genomic_DNA"/>
</dbReference>
<evidence type="ECO:0000313" key="3">
    <source>
        <dbReference type="Proteomes" id="UP000199322"/>
    </source>
</evidence>
<dbReference type="PROSITE" id="PS51462">
    <property type="entry name" value="NUDIX"/>
    <property type="match status" value="1"/>
</dbReference>
<keyword evidence="3" id="KW-1185">Reference proteome</keyword>
<evidence type="ECO:0000313" key="2">
    <source>
        <dbReference type="EMBL" id="SDC27659.1"/>
    </source>
</evidence>
<dbReference type="InterPro" id="IPR000086">
    <property type="entry name" value="NUDIX_hydrolase_dom"/>
</dbReference>
<dbReference type="AlphaFoldDB" id="A0A1G6K9B9"/>
<dbReference type="SUPFAM" id="SSF55811">
    <property type="entry name" value="Nudix"/>
    <property type="match status" value="1"/>
</dbReference>
<dbReference type="RefSeq" id="WP_091402988.1">
    <property type="nucleotide sequence ID" value="NZ_FMYV01000002.1"/>
</dbReference>
<sequence>MSEKVWVCPTDLIKKSFGNLKSFNEIKFVDLKQIFENSYFKNREDVENDETLRQLIPYVVFQKETGEILVVKRTKNQSEKRLHDKISVGIGGHINPVDEEEYSAEMTFFNGLNREINEELIINKLNKLEYIGIIYDSSNPVSRVHMGILFLAKVNDAEINEKENFESDWMLPSEIVKLDTTKMEDWTKVSLKALEVPIVGKNEN</sequence>
<accession>A0A1G6K9B9</accession>
<feature type="domain" description="Nudix hydrolase" evidence="1">
    <location>
        <begin position="51"/>
        <end position="194"/>
    </location>
</feature>
<dbReference type="InterPro" id="IPR015797">
    <property type="entry name" value="NUDIX_hydrolase-like_dom_sf"/>
</dbReference>
<name>A0A1G6K9B9_9BACT</name>
<protein>
    <submittedName>
        <fullName evidence="2">Predicted phosphoesterase, NUDIX family</fullName>
    </submittedName>
</protein>
<organism evidence="2 3">
    <name type="scientific">Geotoga petraea</name>
    <dbReference type="NCBI Taxonomy" id="28234"/>
    <lineage>
        <taxon>Bacteria</taxon>
        <taxon>Thermotogati</taxon>
        <taxon>Thermotogota</taxon>
        <taxon>Thermotogae</taxon>
        <taxon>Petrotogales</taxon>
        <taxon>Petrotogaceae</taxon>
        <taxon>Geotoga</taxon>
    </lineage>
</organism>
<gene>
    <name evidence="2" type="ORF">SAMN04488588_0789</name>
</gene>
<dbReference type="Gene3D" id="3.90.79.10">
    <property type="entry name" value="Nucleoside Triphosphate Pyrophosphohydrolase"/>
    <property type="match status" value="1"/>
</dbReference>